<dbReference type="GO" id="GO:0009253">
    <property type="term" value="P:peptidoglycan catabolic process"/>
    <property type="evidence" value="ECO:0007669"/>
    <property type="project" value="InterPro"/>
</dbReference>
<evidence type="ECO:0000313" key="3">
    <source>
        <dbReference type="EMBL" id="QNE88614.1"/>
    </source>
</evidence>
<dbReference type="PANTHER" id="PTHR30404">
    <property type="entry name" value="N-ACETYLMURAMOYL-L-ALANINE AMIDASE"/>
    <property type="match status" value="1"/>
</dbReference>
<gene>
    <name evidence="3" type="ORF">H0194_05690</name>
</gene>
<dbReference type="Proteomes" id="UP000515743">
    <property type="component" value="Chromosome"/>
</dbReference>
<dbReference type="CDD" id="cd02696">
    <property type="entry name" value="MurNAc-LAA"/>
    <property type="match status" value="1"/>
</dbReference>
<accession>A0A7G7CLZ8</accession>
<dbReference type="RefSeq" id="WP_185175005.1">
    <property type="nucleotide sequence ID" value="NZ_CP059404.1"/>
</dbReference>
<dbReference type="SUPFAM" id="SSF47090">
    <property type="entry name" value="PGBD-like"/>
    <property type="match status" value="2"/>
</dbReference>
<evidence type="ECO:0000313" key="4">
    <source>
        <dbReference type="Proteomes" id="UP000515743"/>
    </source>
</evidence>
<keyword evidence="1" id="KW-0378">Hydrolase</keyword>
<dbReference type="Gene3D" id="3.40.630.40">
    <property type="entry name" value="Zn-dependent exopeptidases"/>
    <property type="match status" value="1"/>
</dbReference>
<evidence type="ECO:0000256" key="1">
    <source>
        <dbReference type="ARBA" id="ARBA00022801"/>
    </source>
</evidence>
<dbReference type="EMBL" id="CP059404">
    <property type="protein sequence ID" value="QNE88614.1"/>
    <property type="molecule type" value="Genomic_DNA"/>
</dbReference>
<dbReference type="PANTHER" id="PTHR30404:SF0">
    <property type="entry name" value="N-ACETYLMURAMOYL-L-ALANINE AMIDASE AMIC"/>
    <property type="match status" value="1"/>
</dbReference>
<dbReference type="KEGG" id="cik:H0194_05690"/>
<dbReference type="GO" id="GO:0030288">
    <property type="term" value="C:outer membrane-bounded periplasmic space"/>
    <property type="evidence" value="ECO:0007669"/>
    <property type="project" value="TreeGrafter"/>
</dbReference>
<keyword evidence="4" id="KW-1185">Reference proteome</keyword>
<dbReference type="InterPro" id="IPR036366">
    <property type="entry name" value="PGBDSf"/>
</dbReference>
<dbReference type="Gene3D" id="1.10.101.10">
    <property type="entry name" value="PGBD-like superfamily/PGBD"/>
    <property type="match status" value="2"/>
</dbReference>
<name>A0A7G7CLZ8_9CORY</name>
<dbReference type="SMART" id="SM00646">
    <property type="entry name" value="Ami_3"/>
    <property type="match status" value="1"/>
</dbReference>
<dbReference type="InterPro" id="IPR002477">
    <property type="entry name" value="Peptidoglycan-bd-like"/>
</dbReference>
<dbReference type="GO" id="GO:0008745">
    <property type="term" value="F:N-acetylmuramoyl-L-alanine amidase activity"/>
    <property type="evidence" value="ECO:0007669"/>
    <property type="project" value="InterPro"/>
</dbReference>
<dbReference type="InterPro" id="IPR036365">
    <property type="entry name" value="PGBD-like_sf"/>
</dbReference>
<dbReference type="InterPro" id="IPR002508">
    <property type="entry name" value="MurNAc-LAA_cat"/>
</dbReference>
<protein>
    <submittedName>
        <fullName evidence="3">N-acetylmuramoyl-L-alanine amidase</fullName>
    </submittedName>
</protein>
<reference evidence="3 4" key="1">
    <citation type="submission" date="2020-07" db="EMBL/GenBank/DDBJ databases">
        <title>Complete genome and description of Corynebacterium incognita strain Marseille-Q3630 sp. nov.</title>
        <authorList>
            <person name="Boxberger M."/>
        </authorList>
    </citation>
    <scope>NUCLEOTIDE SEQUENCE [LARGE SCALE GENOMIC DNA]</scope>
    <source>
        <strain evidence="3 4">Marseille-Q3630</strain>
    </source>
</reference>
<dbReference type="InterPro" id="IPR050695">
    <property type="entry name" value="N-acetylmuramoyl_amidase_3"/>
</dbReference>
<evidence type="ECO:0000259" key="2">
    <source>
        <dbReference type="SMART" id="SM00646"/>
    </source>
</evidence>
<sequence length="393" mass="43108">MSRNLSVGDSSARVAEARATLARIGRLSDYQGEVTDWKTQKFSEEDKYFDQSLADALKAFQQSRGIVPSGDIDDLTLRELRHASYTLGARVLSFQPNNELVGDDVSQLQQQLQELGFYPNRIDGRFGQHTRAALQAYQLNAGLKSDGVCGPNTIRGLSLLGRRITGGSAQAIHERERVRSAGPMLAGKRVVLDPGLGGSNKGRIVRGRFGDITEEEILWDLATRIEGRMIAAGMETIFSRPRMDDPSMKERAEIANAFGADLMLSLACDHYPNDKANGVASFYFGSEHGASSMIGETLSGFIQREIVARTNLGNCRNHGRTWEILRLTKMPVVQLFAGYLSNPGDVAALTTPSVRDEIAESVVVAVKRLYLLDQDDFATGTYAFADLLKAERA</sequence>
<dbReference type="Pfam" id="PF01520">
    <property type="entry name" value="Amidase_3"/>
    <property type="match status" value="1"/>
</dbReference>
<proteinExistence type="predicted"/>
<organism evidence="3 4">
    <name type="scientific">Corynebacterium incognita</name>
    <dbReference type="NCBI Taxonomy" id="2754725"/>
    <lineage>
        <taxon>Bacteria</taxon>
        <taxon>Bacillati</taxon>
        <taxon>Actinomycetota</taxon>
        <taxon>Actinomycetes</taxon>
        <taxon>Mycobacteriales</taxon>
        <taxon>Corynebacteriaceae</taxon>
        <taxon>Corynebacterium</taxon>
    </lineage>
</organism>
<dbReference type="AlphaFoldDB" id="A0A7G7CLZ8"/>
<dbReference type="Pfam" id="PF01471">
    <property type="entry name" value="PG_binding_1"/>
    <property type="match status" value="2"/>
</dbReference>
<feature type="domain" description="MurNAc-LAA" evidence="2">
    <location>
        <begin position="252"/>
        <end position="367"/>
    </location>
</feature>
<dbReference type="SUPFAM" id="SSF53187">
    <property type="entry name" value="Zn-dependent exopeptidases"/>
    <property type="match status" value="1"/>
</dbReference>